<dbReference type="Proteomes" id="UP000316213">
    <property type="component" value="Unassembled WGS sequence"/>
</dbReference>
<organism evidence="1 2">
    <name type="scientific">Neorhodopirellula pilleata</name>
    <dbReference type="NCBI Taxonomy" id="2714738"/>
    <lineage>
        <taxon>Bacteria</taxon>
        <taxon>Pseudomonadati</taxon>
        <taxon>Planctomycetota</taxon>
        <taxon>Planctomycetia</taxon>
        <taxon>Pirellulales</taxon>
        <taxon>Pirellulaceae</taxon>
        <taxon>Neorhodopirellula</taxon>
    </lineage>
</organism>
<protein>
    <submittedName>
        <fullName evidence="1">Uncharacterized protein</fullName>
    </submittedName>
</protein>
<gene>
    <name evidence="1" type="ORF">Pla100_52170</name>
</gene>
<evidence type="ECO:0000313" key="1">
    <source>
        <dbReference type="EMBL" id="TWT91369.1"/>
    </source>
</evidence>
<reference evidence="1 2" key="1">
    <citation type="submission" date="2019-02" db="EMBL/GenBank/DDBJ databases">
        <title>Deep-cultivation of Planctomycetes and their phenomic and genomic characterization uncovers novel biology.</title>
        <authorList>
            <person name="Wiegand S."/>
            <person name="Jogler M."/>
            <person name="Boedeker C."/>
            <person name="Pinto D."/>
            <person name="Vollmers J."/>
            <person name="Rivas-Marin E."/>
            <person name="Kohn T."/>
            <person name="Peeters S.H."/>
            <person name="Heuer A."/>
            <person name="Rast P."/>
            <person name="Oberbeckmann S."/>
            <person name="Bunk B."/>
            <person name="Jeske O."/>
            <person name="Meyerdierks A."/>
            <person name="Storesund J.E."/>
            <person name="Kallscheuer N."/>
            <person name="Luecker S."/>
            <person name="Lage O.M."/>
            <person name="Pohl T."/>
            <person name="Merkel B.J."/>
            <person name="Hornburger P."/>
            <person name="Mueller R.-W."/>
            <person name="Bruemmer F."/>
            <person name="Labrenz M."/>
            <person name="Spormann A.M."/>
            <person name="Op Den Camp H."/>
            <person name="Overmann J."/>
            <person name="Amann R."/>
            <person name="Jetten M.S.M."/>
            <person name="Mascher T."/>
            <person name="Medema M.H."/>
            <person name="Devos D.P."/>
            <person name="Kaster A.-K."/>
            <person name="Ovreas L."/>
            <person name="Rohde M."/>
            <person name="Galperin M.Y."/>
            <person name="Jogler C."/>
        </authorList>
    </citation>
    <scope>NUCLEOTIDE SEQUENCE [LARGE SCALE GENOMIC DNA]</scope>
    <source>
        <strain evidence="1 2">Pla100</strain>
    </source>
</reference>
<evidence type="ECO:0000313" key="2">
    <source>
        <dbReference type="Proteomes" id="UP000316213"/>
    </source>
</evidence>
<dbReference type="AlphaFoldDB" id="A0A5C5ZVM4"/>
<name>A0A5C5ZVM4_9BACT</name>
<sequence length="190" mass="21627">MVTSNAMARKLTRLEEAHCFRDSIELRRQFHRQALCEQRFDELMQASQINDRELISELLTFGFDKDTIAALPLLPLAEIAWASGEVTAQERMVATCCIVDSELIGNPAAVATFQSWLHQRPDNDLKRLWWLYTNQCAERMRLGLRIAIGKRLKTQATQIAEASGGCFGIGRICEAEQLVLDQISQLYRLN</sequence>
<keyword evidence="2" id="KW-1185">Reference proteome</keyword>
<comment type="caution">
    <text evidence="1">The sequence shown here is derived from an EMBL/GenBank/DDBJ whole genome shotgun (WGS) entry which is preliminary data.</text>
</comment>
<proteinExistence type="predicted"/>
<accession>A0A5C5ZVM4</accession>
<dbReference type="EMBL" id="SJPM01000015">
    <property type="protein sequence ID" value="TWT91369.1"/>
    <property type="molecule type" value="Genomic_DNA"/>
</dbReference>